<dbReference type="GO" id="GO:0010792">
    <property type="term" value="P:DNA double-strand break processing involved in repair via single-strand annealing"/>
    <property type="evidence" value="ECO:0007669"/>
    <property type="project" value="TreeGrafter"/>
</dbReference>
<feature type="compositionally biased region" description="Basic and acidic residues" evidence="4">
    <location>
        <begin position="131"/>
        <end position="153"/>
    </location>
</feature>
<organism evidence="6 7">
    <name type="scientific">Acrasis kona</name>
    <dbReference type="NCBI Taxonomy" id="1008807"/>
    <lineage>
        <taxon>Eukaryota</taxon>
        <taxon>Discoba</taxon>
        <taxon>Heterolobosea</taxon>
        <taxon>Tetramitia</taxon>
        <taxon>Eutetramitia</taxon>
        <taxon>Acrasidae</taxon>
        <taxon>Acrasis</taxon>
    </lineage>
</organism>
<feature type="compositionally biased region" description="Basic residues" evidence="4">
    <location>
        <begin position="154"/>
        <end position="167"/>
    </location>
</feature>
<evidence type="ECO:0000313" key="6">
    <source>
        <dbReference type="EMBL" id="KAL0478575.1"/>
    </source>
</evidence>
<evidence type="ECO:0000256" key="3">
    <source>
        <dbReference type="ARBA" id="ARBA00023242"/>
    </source>
</evidence>
<evidence type="ECO:0000313" key="7">
    <source>
        <dbReference type="Proteomes" id="UP001431209"/>
    </source>
</evidence>
<proteinExistence type="predicted"/>
<dbReference type="GO" id="GO:0005634">
    <property type="term" value="C:nucleus"/>
    <property type="evidence" value="ECO:0007669"/>
    <property type="project" value="UniProtKB-SubCell"/>
</dbReference>
<dbReference type="EMBL" id="JAOPGA020000434">
    <property type="protein sequence ID" value="KAL0478575.1"/>
    <property type="molecule type" value="Genomic_DNA"/>
</dbReference>
<dbReference type="PANTHER" id="PTHR15107:SF0">
    <property type="entry name" value="DNA ENDONUCLEASE ACTIVATOR CTP1 C-TERMINAL DOMAIN-CONTAINING PROTEIN"/>
    <property type="match status" value="1"/>
</dbReference>
<feature type="region of interest" description="Disordered" evidence="4">
    <location>
        <begin position="45"/>
        <end position="205"/>
    </location>
</feature>
<keyword evidence="2" id="KW-0227">DNA damage</keyword>
<name>A0AAW2YP14_9EUKA</name>
<comment type="subcellular location">
    <subcellularLocation>
        <location evidence="1">Nucleus</location>
    </subcellularLocation>
</comment>
<protein>
    <recommendedName>
        <fullName evidence="5">DNA endonuclease activator Ctp1 C-terminal domain-containing protein</fullName>
    </recommendedName>
</protein>
<dbReference type="Pfam" id="PF08573">
    <property type="entry name" value="SAE2"/>
    <property type="match status" value="1"/>
</dbReference>
<dbReference type="GO" id="GO:0003684">
    <property type="term" value="F:damaged DNA binding"/>
    <property type="evidence" value="ECO:0007669"/>
    <property type="project" value="TreeGrafter"/>
</dbReference>
<feature type="compositionally biased region" description="Polar residues" evidence="4">
    <location>
        <begin position="115"/>
        <end position="130"/>
    </location>
</feature>
<feature type="compositionally biased region" description="Low complexity" evidence="4">
    <location>
        <begin position="103"/>
        <end position="114"/>
    </location>
</feature>
<feature type="domain" description="DNA endonuclease activator Ctp1 C-terminal" evidence="5">
    <location>
        <begin position="245"/>
        <end position="276"/>
    </location>
</feature>
<dbReference type="PANTHER" id="PTHR15107">
    <property type="entry name" value="RETINOBLASTOMA BINDING PROTEIN 8"/>
    <property type="match status" value="1"/>
</dbReference>
<feature type="compositionally biased region" description="Acidic residues" evidence="4">
    <location>
        <begin position="1"/>
        <end position="17"/>
    </location>
</feature>
<feature type="region of interest" description="Disordered" evidence="4">
    <location>
        <begin position="1"/>
        <end position="28"/>
    </location>
</feature>
<feature type="region of interest" description="Disordered" evidence="4">
    <location>
        <begin position="254"/>
        <end position="312"/>
    </location>
</feature>
<reference evidence="6 7" key="1">
    <citation type="submission" date="2024-03" db="EMBL/GenBank/DDBJ databases">
        <title>The Acrasis kona genome and developmental transcriptomes reveal deep origins of eukaryotic multicellular pathways.</title>
        <authorList>
            <person name="Sheikh S."/>
            <person name="Fu C.-J."/>
            <person name="Brown M.W."/>
            <person name="Baldauf S.L."/>
        </authorList>
    </citation>
    <scope>NUCLEOTIDE SEQUENCE [LARGE SCALE GENOMIC DNA]</scope>
    <source>
        <strain evidence="6 7">ATCC MYA-3509</strain>
    </source>
</reference>
<evidence type="ECO:0000259" key="5">
    <source>
        <dbReference type="Pfam" id="PF08573"/>
    </source>
</evidence>
<dbReference type="InterPro" id="IPR033316">
    <property type="entry name" value="RBBP8-like"/>
</dbReference>
<keyword evidence="7" id="KW-1185">Reference proteome</keyword>
<evidence type="ECO:0000256" key="2">
    <source>
        <dbReference type="ARBA" id="ARBA00022763"/>
    </source>
</evidence>
<evidence type="ECO:0000256" key="4">
    <source>
        <dbReference type="SAM" id="MobiDB-lite"/>
    </source>
</evidence>
<dbReference type="AlphaFoldDB" id="A0AAW2YP14"/>
<dbReference type="Proteomes" id="UP001431209">
    <property type="component" value="Unassembled WGS sequence"/>
</dbReference>
<keyword evidence="3" id="KW-0539">Nucleus</keyword>
<dbReference type="InterPro" id="IPR013882">
    <property type="entry name" value="Ctp1_C"/>
</dbReference>
<gene>
    <name evidence="6" type="ORF">AKO1_008155</name>
</gene>
<feature type="compositionally biased region" description="Polar residues" evidence="4">
    <location>
        <begin position="295"/>
        <end position="312"/>
    </location>
</feature>
<evidence type="ECO:0000256" key="1">
    <source>
        <dbReference type="ARBA" id="ARBA00004123"/>
    </source>
</evidence>
<sequence length="312" mass="35531">MFSQSQEDEDETSDEPYEQPMGAMMDTFTFDTLMDLSDDEDYEFNYVRGELTGGPSSAVRQPSEKEPSKSKNAPPQDQTATSPPKKKKKPTPKKQTTSEKTKQSTPAPSTSTSSNDINPSERNGHQPSQSEMDKKEKERLLAEIDAKLRDDHKKKNVKSSINIRRKSTNTNQPDNTAPIITKKPKDVDSDENDLSDFMNIHRKSNKPDIKVQEVIRKKSERRKLEAHECEDCKAFYDSIKGVFKNEADRKRVVQKCGRHRSDHVNSKTPDWYWSLNNSPTNEDLNDDDNFGLEELSSTAQSNRPSANHSLTF</sequence>
<comment type="caution">
    <text evidence="6">The sequence shown here is derived from an EMBL/GenBank/DDBJ whole genome shotgun (WGS) entry which is preliminary data.</text>
</comment>
<accession>A0AAW2YP14</accession>